<dbReference type="GO" id="GO:0004725">
    <property type="term" value="F:protein tyrosine phosphatase activity"/>
    <property type="evidence" value="ECO:0007669"/>
    <property type="project" value="TreeGrafter"/>
</dbReference>
<evidence type="ECO:0000256" key="3">
    <source>
        <dbReference type="ARBA" id="ARBA00022912"/>
    </source>
</evidence>
<dbReference type="InterPro" id="IPR016130">
    <property type="entry name" value="Tyr_Pase_AS"/>
</dbReference>
<dbReference type="EMBL" id="LT598464">
    <property type="protein sequence ID" value="SCU80322.1"/>
    <property type="molecule type" value="Genomic_DNA"/>
</dbReference>
<evidence type="ECO:0000259" key="4">
    <source>
        <dbReference type="PROSITE" id="PS50056"/>
    </source>
</evidence>
<name>A0A1G4ITU9_9SACH</name>
<dbReference type="GO" id="GO:0051896">
    <property type="term" value="P:regulation of phosphatidylinositol 3-kinase/protein kinase B signal transduction"/>
    <property type="evidence" value="ECO:0007669"/>
    <property type="project" value="TreeGrafter"/>
</dbReference>
<organism evidence="6 7">
    <name type="scientific">Lachancea mirantina</name>
    <dbReference type="NCBI Taxonomy" id="1230905"/>
    <lineage>
        <taxon>Eukaryota</taxon>
        <taxon>Fungi</taxon>
        <taxon>Dikarya</taxon>
        <taxon>Ascomycota</taxon>
        <taxon>Saccharomycotina</taxon>
        <taxon>Saccharomycetes</taxon>
        <taxon>Saccharomycetales</taxon>
        <taxon>Saccharomycetaceae</taxon>
        <taxon>Lachancea</taxon>
    </lineage>
</organism>
<dbReference type="STRING" id="1230905.A0A1G4ITU9"/>
<evidence type="ECO:0000256" key="1">
    <source>
        <dbReference type="ARBA" id="ARBA00013015"/>
    </source>
</evidence>
<dbReference type="PROSITE" id="PS50056">
    <property type="entry name" value="TYR_PHOSPHATASE_2"/>
    <property type="match status" value="1"/>
</dbReference>
<dbReference type="Gene3D" id="3.90.190.10">
    <property type="entry name" value="Protein tyrosine phosphatase superfamily"/>
    <property type="match status" value="1"/>
</dbReference>
<keyword evidence="2" id="KW-0378">Hydrolase</keyword>
<dbReference type="PROSITE" id="PS00383">
    <property type="entry name" value="TYR_PHOSPHATASE_1"/>
    <property type="match status" value="1"/>
</dbReference>
<dbReference type="InterPro" id="IPR000387">
    <property type="entry name" value="Tyr_Pase_dom"/>
</dbReference>
<dbReference type="GO" id="GO:0016314">
    <property type="term" value="F:phosphatidylinositol-3,4,5-trisphosphate 3-phosphatase activity"/>
    <property type="evidence" value="ECO:0007669"/>
    <property type="project" value="UniProtKB-EC"/>
</dbReference>
<feature type="domain" description="Phosphatase tensin-type" evidence="5">
    <location>
        <begin position="22"/>
        <end position="251"/>
    </location>
</feature>
<dbReference type="InterPro" id="IPR000340">
    <property type="entry name" value="Dual-sp_phosphatase_cat-dom"/>
</dbReference>
<sequence>MNILSFSPGTLLKTIYTAPLNVHKNDFGLSLDVSYITQRLIVCSYPVIKYPKMLYRHSLKDLVLYLNLTHGTNCWRIYNFKIEVGSSDYSDENLYSLVKQSTPPVCSTIDTGTYLSVFADSSCRSSLSEVCTTRETTTEEVTEIEKTNAIMRFGWLDHSPPPFLMLQDMIESVHEFLCEDSARVVVFHCKMGKGRSGTVAIAYMMKYMQCSLKEASEIFSNNRFRGGITKGVTIASQLRFLRYHEMLMCFGQRIDDRLVTMEIAACRFRLVEIELHDIATFPSIGVGFSKPVIVAKMQAFNKQRSALNDLLSINFDSTNNNCIFENGTSCKGLAALVLDTADLRVSFAIQSDGHEFIKNITQLTSSAHCWLNLYWETVLCSKSDSSTYYRKVELLQEQSRSRISPNLAEFNISWDELDGMKGSQVKGLRLFRSLTLKWHLL</sequence>
<dbReference type="InterPro" id="IPR029023">
    <property type="entry name" value="Tensin_phosphatase"/>
</dbReference>
<dbReference type="PANTHER" id="PTHR12305">
    <property type="entry name" value="PHOSPHATASE WITH HOMOLOGY TO TENSIN"/>
    <property type="match status" value="1"/>
</dbReference>
<dbReference type="GO" id="GO:0005829">
    <property type="term" value="C:cytosol"/>
    <property type="evidence" value="ECO:0007669"/>
    <property type="project" value="TreeGrafter"/>
</dbReference>
<feature type="domain" description="Tyrosine specific protein phosphatases" evidence="4">
    <location>
        <begin position="167"/>
        <end position="223"/>
    </location>
</feature>
<dbReference type="CDD" id="cd14497">
    <property type="entry name" value="PTP_PTEN-like"/>
    <property type="match status" value="1"/>
</dbReference>
<dbReference type="SUPFAM" id="SSF52799">
    <property type="entry name" value="(Phosphotyrosine protein) phosphatases II"/>
    <property type="match status" value="1"/>
</dbReference>
<dbReference type="Pfam" id="PF00782">
    <property type="entry name" value="DSPc"/>
    <property type="match status" value="1"/>
</dbReference>
<protein>
    <recommendedName>
        <fullName evidence="1">phosphatidylinositol-3,4,5-trisphosphate 3-phosphatase</fullName>
        <ecNumber evidence="1">3.1.3.67</ecNumber>
    </recommendedName>
</protein>
<dbReference type="InterPro" id="IPR051281">
    <property type="entry name" value="Dual-spec_lipid-protein_phosph"/>
</dbReference>
<dbReference type="AlphaFoldDB" id="A0A1G4ITU9"/>
<gene>
    <name evidence="6" type="ORF">LAMI_0B01750G</name>
</gene>
<dbReference type="GO" id="GO:0043491">
    <property type="term" value="P:phosphatidylinositol 3-kinase/protein kinase B signal transduction"/>
    <property type="evidence" value="ECO:0007669"/>
    <property type="project" value="TreeGrafter"/>
</dbReference>
<dbReference type="SMART" id="SM00195">
    <property type="entry name" value="DSPc"/>
    <property type="match status" value="1"/>
</dbReference>
<evidence type="ECO:0000256" key="2">
    <source>
        <dbReference type="ARBA" id="ARBA00022801"/>
    </source>
</evidence>
<dbReference type="OrthoDB" id="16692at2759"/>
<dbReference type="PANTHER" id="PTHR12305:SF81">
    <property type="entry name" value="PHOSPHATIDYLINOSITOL 3,4,5-TRISPHOSPHATE 3-PHOSPHATASE AND DUAL-SPECIFICITY PROTEIN PHOSPHATASE PTEN"/>
    <property type="match status" value="1"/>
</dbReference>
<evidence type="ECO:0000259" key="5">
    <source>
        <dbReference type="PROSITE" id="PS51181"/>
    </source>
</evidence>
<keyword evidence="7" id="KW-1185">Reference proteome</keyword>
<dbReference type="GO" id="GO:0046856">
    <property type="term" value="P:phosphatidylinositol dephosphorylation"/>
    <property type="evidence" value="ECO:0007669"/>
    <property type="project" value="TreeGrafter"/>
</dbReference>
<dbReference type="GO" id="GO:0005634">
    <property type="term" value="C:nucleus"/>
    <property type="evidence" value="ECO:0007669"/>
    <property type="project" value="TreeGrafter"/>
</dbReference>
<dbReference type="GO" id="GO:0042995">
    <property type="term" value="C:cell projection"/>
    <property type="evidence" value="ECO:0007669"/>
    <property type="project" value="TreeGrafter"/>
</dbReference>
<reference evidence="6 7" key="1">
    <citation type="submission" date="2016-03" db="EMBL/GenBank/DDBJ databases">
        <authorList>
            <person name="Devillers H."/>
        </authorList>
    </citation>
    <scope>NUCLEOTIDE SEQUENCE [LARGE SCALE GENOMIC DNA]</scope>
    <source>
        <strain evidence="6">CBS 11717</strain>
    </source>
</reference>
<dbReference type="InterPro" id="IPR020422">
    <property type="entry name" value="TYR_PHOSPHATASE_DUAL_dom"/>
</dbReference>
<evidence type="ECO:0000313" key="7">
    <source>
        <dbReference type="Proteomes" id="UP000191024"/>
    </source>
</evidence>
<dbReference type="PROSITE" id="PS51181">
    <property type="entry name" value="PPASE_TENSIN"/>
    <property type="match status" value="1"/>
</dbReference>
<dbReference type="Proteomes" id="UP000191024">
    <property type="component" value="Chromosome B"/>
</dbReference>
<dbReference type="InterPro" id="IPR029021">
    <property type="entry name" value="Prot-tyrosine_phosphatase-like"/>
</dbReference>
<proteinExistence type="predicted"/>
<accession>A0A1G4ITU9</accession>
<evidence type="ECO:0000313" key="6">
    <source>
        <dbReference type="EMBL" id="SCU80322.1"/>
    </source>
</evidence>
<keyword evidence="3" id="KW-0904">Protein phosphatase</keyword>
<dbReference type="EC" id="3.1.3.67" evidence="1"/>
<dbReference type="GO" id="GO:0005886">
    <property type="term" value="C:plasma membrane"/>
    <property type="evidence" value="ECO:0007669"/>
    <property type="project" value="TreeGrafter"/>
</dbReference>